<dbReference type="InterPro" id="IPR037293">
    <property type="entry name" value="Gal_Oxidase_central_sf"/>
</dbReference>
<evidence type="ECO:0000259" key="4">
    <source>
        <dbReference type="Pfam" id="PF18962"/>
    </source>
</evidence>
<dbReference type="InterPro" id="IPR006652">
    <property type="entry name" value="Kelch_1"/>
</dbReference>
<reference evidence="5 6" key="1">
    <citation type="submission" date="2015-09" db="EMBL/GenBank/DDBJ databases">
        <title>Genome sequence of the marine flavobacterium Croceitalea dokdonensis DOKDO 023 that contains proton- and sodium-pumping rhodopsins.</title>
        <authorList>
            <person name="Kwon S.-K."/>
            <person name="Lee H.K."/>
            <person name="Kwak M.-J."/>
            <person name="Kim J.F."/>
        </authorList>
    </citation>
    <scope>NUCLEOTIDE SEQUENCE [LARGE SCALE GENOMIC DNA]</scope>
    <source>
        <strain evidence="5 6">DOKDO 023</strain>
    </source>
</reference>
<dbReference type="Proteomes" id="UP000050280">
    <property type="component" value="Unassembled WGS sequence"/>
</dbReference>
<feature type="domain" description="Secretion system C-terminal sorting" evidence="4">
    <location>
        <begin position="797"/>
        <end position="867"/>
    </location>
</feature>
<keyword evidence="1 2" id="KW-0732">Signal</keyword>
<dbReference type="PANTHER" id="PTHR32208:SF56">
    <property type="entry name" value="GALACTOSE OXIDASE-RELATED"/>
    <property type="match status" value="1"/>
</dbReference>
<dbReference type="OrthoDB" id="872573at2"/>
<sequence>MKIHPFIFTLTAVFFSHFSSNSQSANEIGSWSDPIPFNLVPVSVANLPDGNLIVWSSKFRDNFGGADGFTYYELFNPFMGAQGTPLGLQQTNTTHDMFCPGINNLPDGRLLVSGGSSNPKTTIYDYRNDTWLPEANMNIGRGYQANVTLANGAALTFGGSWSGGLGPNGEKVAEYWTPENGWTILPGIRSDILWNQNDARLENRGVYRLDNHAWLWTAPNGKVFHAGPSEEMHWLDTTGNGSWTSAGKRGDDDYSMKGTSVMFDTGKLLTVGGARSYASGDAAKASSYVIDITSETDLKVTKTANNLTFSRTMHNSTVLPDGTVLVTGGLDRARVFTDVGARLNAELFDPETNQWRTVAGMQVPRTYHSVAILMNDARVFVGGGGLCGSCDNHLNAEIYSPPYLFDANGSLAQRPELLAPEVAFYEERFTVNASNNVEAFSFVRMSSATHSTNNEQRRIPVPFTVVDGEYQLNIPKAEIMPPGYYMLFAMDANGVPSVAESVQVKEKVNCAFVHDYSINGNWESGADEITVNEGDVMWMSMFPLPSFYEVIAPDGTLVQGNSEIGYTLGEISLDEAGLYTYRTGDGCVQTLEINVEPSGECSNFHTYSVNGIWSFGAEGITVNAGDEIWMSMFPVPDAFSVTGPNGLVPGNSQNGYTLGFVTPKQSGLYTFSIGNTCTRTLQITVQGDACGSLPSYSINGEWFLGKEPVTVETGDVMWLAIWPPTNYSISGPNGTALAGNSVDGYFLGTVTPEKKGTYRYVDAEGCEQELDINVQGIGLQAKLMENGIPLPSDAITILPNPSNGIFEIYLEPLSNQKFSLNIFNAVGSKVYQEDIGKSHGTLHTVDAQHLSSGLYSVHIETMDGKVHTASLILE</sequence>
<comment type="caution">
    <text evidence="5">The sequence shown here is derived from an EMBL/GenBank/DDBJ whole genome shotgun (WGS) entry which is preliminary data.</text>
</comment>
<dbReference type="SMART" id="SM00612">
    <property type="entry name" value="Kelch"/>
    <property type="match status" value="2"/>
</dbReference>
<dbReference type="Pfam" id="PF18962">
    <property type="entry name" value="Por_Secre_tail"/>
    <property type="match status" value="1"/>
</dbReference>
<organism evidence="5 6">
    <name type="scientific">Croceitalea dokdonensis DOKDO 023</name>
    <dbReference type="NCBI Taxonomy" id="1300341"/>
    <lineage>
        <taxon>Bacteria</taxon>
        <taxon>Pseudomonadati</taxon>
        <taxon>Bacteroidota</taxon>
        <taxon>Flavobacteriia</taxon>
        <taxon>Flavobacteriales</taxon>
        <taxon>Flavobacteriaceae</taxon>
        <taxon>Croceitalea</taxon>
    </lineage>
</organism>
<protein>
    <submittedName>
        <fullName evidence="5">Galactose oxidase-related protein</fullName>
    </submittedName>
</protein>
<keyword evidence="6" id="KW-1185">Reference proteome</keyword>
<feature type="chain" id="PRO_5006134927" evidence="2">
    <location>
        <begin position="26"/>
        <end position="874"/>
    </location>
</feature>
<dbReference type="AlphaFoldDB" id="A0A0P7AMY3"/>
<dbReference type="InterPro" id="IPR015202">
    <property type="entry name" value="GO-like_E_set"/>
</dbReference>
<dbReference type="PATRIC" id="fig|1300341.3.peg.3595"/>
<evidence type="ECO:0000256" key="2">
    <source>
        <dbReference type="SAM" id="SignalP"/>
    </source>
</evidence>
<evidence type="ECO:0000259" key="3">
    <source>
        <dbReference type="Pfam" id="PF09118"/>
    </source>
</evidence>
<dbReference type="NCBIfam" id="TIGR04183">
    <property type="entry name" value="Por_Secre_tail"/>
    <property type="match status" value="1"/>
</dbReference>
<dbReference type="STRING" id="1300341.I595_3456"/>
<dbReference type="InterPro" id="IPR011043">
    <property type="entry name" value="Gal_Oxase/kelch_b-propeller"/>
</dbReference>
<evidence type="ECO:0000313" key="5">
    <source>
        <dbReference type="EMBL" id="KPM30435.1"/>
    </source>
</evidence>
<dbReference type="Gene3D" id="2.60.40.10">
    <property type="entry name" value="Immunoglobulins"/>
    <property type="match status" value="1"/>
</dbReference>
<feature type="signal peptide" evidence="2">
    <location>
        <begin position="1"/>
        <end position="25"/>
    </location>
</feature>
<dbReference type="SUPFAM" id="SSF81296">
    <property type="entry name" value="E set domains"/>
    <property type="match status" value="1"/>
</dbReference>
<evidence type="ECO:0000256" key="1">
    <source>
        <dbReference type="ARBA" id="ARBA00022729"/>
    </source>
</evidence>
<name>A0A0P7AMY3_9FLAO</name>
<accession>A0A0P7AMY3</accession>
<gene>
    <name evidence="5" type="ORF">I595_3456</name>
</gene>
<dbReference type="InterPro" id="IPR013783">
    <property type="entry name" value="Ig-like_fold"/>
</dbReference>
<dbReference type="Pfam" id="PF09118">
    <property type="entry name" value="GO-like_E_set"/>
    <property type="match status" value="1"/>
</dbReference>
<proteinExistence type="predicted"/>
<dbReference type="CDD" id="cd02851">
    <property type="entry name" value="E_set_GO_C"/>
    <property type="match status" value="1"/>
</dbReference>
<dbReference type="Gene3D" id="2.130.10.80">
    <property type="entry name" value="Galactose oxidase/kelch, beta-propeller"/>
    <property type="match status" value="1"/>
</dbReference>
<dbReference type="RefSeq" id="WP_054560414.1">
    <property type="nucleotide sequence ID" value="NZ_LDJX01000009.1"/>
</dbReference>
<evidence type="ECO:0000313" key="6">
    <source>
        <dbReference type="Proteomes" id="UP000050280"/>
    </source>
</evidence>
<feature type="domain" description="Galactose oxidase-like Early set" evidence="3">
    <location>
        <begin position="414"/>
        <end position="504"/>
    </location>
</feature>
<dbReference type="SUPFAM" id="SSF50965">
    <property type="entry name" value="Galactose oxidase, central domain"/>
    <property type="match status" value="1"/>
</dbReference>
<dbReference type="EMBL" id="LDJX01000009">
    <property type="protein sequence ID" value="KPM30435.1"/>
    <property type="molecule type" value="Genomic_DNA"/>
</dbReference>
<dbReference type="InterPro" id="IPR014756">
    <property type="entry name" value="Ig_E-set"/>
</dbReference>
<dbReference type="PANTHER" id="PTHR32208">
    <property type="entry name" value="SECRETED PROTEIN-RELATED"/>
    <property type="match status" value="1"/>
</dbReference>
<dbReference type="InterPro" id="IPR026444">
    <property type="entry name" value="Secre_tail"/>
</dbReference>